<gene>
    <name evidence="1" type="primary">Necator_chrX.g23885</name>
    <name evidence="1" type="ORF">RB195_023720</name>
</gene>
<comment type="caution">
    <text evidence="1">The sequence shown here is derived from an EMBL/GenBank/DDBJ whole genome shotgun (WGS) entry which is preliminary data.</text>
</comment>
<dbReference type="EMBL" id="JAVFWL010000006">
    <property type="protein sequence ID" value="KAK6763115.1"/>
    <property type="molecule type" value="Genomic_DNA"/>
</dbReference>
<protein>
    <submittedName>
        <fullName evidence="1">Uncharacterized protein</fullName>
    </submittedName>
</protein>
<sequence length="92" mass="10542">MLLSLYRSSSRPRTRTRVHGQPIEVVEEFCYLGCMLKNSSNYEKGIQQGCAEVISAFNYLTKCLWSISIPNEVKLRVYLSAIRPVMMYGSQT</sequence>
<evidence type="ECO:0000313" key="2">
    <source>
        <dbReference type="Proteomes" id="UP001303046"/>
    </source>
</evidence>
<keyword evidence="2" id="KW-1185">Reference proteome</keyword>
<accession>A0ABR1EKB2</accession>
<name>A0ABR1EKB2_NECAM</name>
<proteinExistence type="predicted"/>
<dbReference type="Proteomes" id="UP001303046">
    <property type="component" value="Unassembled WGS sequence"/>
</dbReference>
<evidence type="ECO:0000313" key="1">
    <source>
        <dbReference type="EMBL" id="KAK6763115.1"/>
    </source>
</evidence>
<reference evidence="1 2" key="1">
    <citation type="submission" date="2023-08" db="EMBL/GenBank/DDBJ databases">
        <title>A Necator americanus chromosomal reference genome.</title>
        <authorList>
            <person name="Ilik V."/>
            <person name="Petrzelkova K.J."/>
            <person name="Pardy F."/>
            <person name="Fuh T."/>
            <person name="Niatou-Singa F.S."/>
            <person name="Gouil Q."/>
            <person name="Baker L."/>
            <person name="Ritchie M.E."/>
            <person name="Jex A.R."/>
            <person name="Gazzola D."/>
            <person name="Li H."/>
            <person name="Toshio Fujiwara R."/>
            <person name="Zhan B."/>
            <person name="Aroian R.V."/>
            <person name="Pafco B."/>
            <person name="Schwarz E.M."/>
        </authorList>
    </citation>
    <scope>NUCLEOTIDE SEQUENCE [LARGE SCALE GENOMIC DNA]</scope>
    <source>
        <strain evidence="1 2">Aroian</strain>
        <tissue evidence="1">Whole animal</tissue>
    </source>
</reference>
<organism evidence="1 2">
    <name type="scientific">Necator americanus</name>
    <name type="common">Human hookworm</name>
    <dbReference type="NCBI Taxonomy" id="51031"/>
    <lineage>
        <taxon>Eukaryota</taxon>
        <taxon>Metazoa</taxon>
        <taxon>Ecdysozoa</taxon>
        <taxon>Nematoda</taxon>
        <taxon>Chromadorea</taxon>
        <taxon>Rhabditida</taxon>
        <taxon>Rhabditina</taxon>
        <taxon>Rhabditomorpha</taxon>
        <taxon>Strongyloidea</taxon>
        <taxon>Ancylostomatidae</taxon>
        <taxon>Bunostominae</taxon>
        <taxon>Necator</taxon>
    </lineage>
</organism>